<organism evidence="3 4">
    <name type="scientific">Stieleria maiorica</name>
    <dbReference type="NCBI Taxonomy" id="2795974"/>
    <lineage>
        <taxon>Bacteria</taxon>
        <taxon>Pseudomonadati</taxon>
        <taxon>Planctomycetota</taxon>
        <taxon>Planctomycetia</taxon>
        <taxon>Pirellulales</taxon>
        <taxon>Pirellulaceae</taxon>
        <taxon>Stieleria</taxon>
    </lineage>
</organism>
<dbReference type="SUPFAM" id="SSF69318">
    <property type="entry name" value="Integrin alpha N-terminal domain"/>
    <property type="match status" value="1"/>
</dbReference>
<dbReference type="Pfam" id="PF00404">
    <property type="entry name" value="Dockerin_1"/>
    <property type="match status" value="1"/>
</dbReference>
<name>A0A5B9MAF7_9BACT</name>
<evidence type="ECO:0000313" key="4">
    <source>
        <dbReference type="Proteomes" id="UP000321353"/>
    </source>
</evidence>
<gene>
    <name evidence="3" type="ORF">Mal15_23210</name>
</gene>
<keyword evidence="4" id="KW-1185">Reference proteome</keyword>
<reference evidence="3 4" key="1">
    <citation type="submission" date="2019-02" db="EMBL/GenBank/DDBJ databases">
        <title>Planctomycetal bacteria perform biofilm scaping via a novel small molecule.</title>
        <authorList>
            <person name="Jeske O."/>
            <person name="Boedeker C."/>
            <person name="Wiegand S."/>
            <person name="Breitling P."/>
            <person name="Kallscheuer N."/>
            <person name="Jogler M."/>
            <person name="Rohde M."/>
            <person name="Petersen J."/>
            <person name="Medema M.H."/>
            <person name="Surup F."/>
            <person name="Jogler C."/>
        </authorList>
    </citation>
    <scope>NUCLEOTIDE SEQUENCE [LARGE SCALE GENOMIC DNA]</scope>
    <source>
        <strain evidence="3 4">Mal15</strain>
    </source>
</reference>
<dbReference type="InterPro" id="IPR048295">
    <property type="entry name" value="DUF4785_C"/>
</dbReference>
<evidence type="ECO:0000259" key="2">
    <source>
        <dbReference type="Pfam" id="PF20943"/>
    </source>
</evidence>
<protein>
    <submittedName>
        <fullName evidence="3">Dockerin type I repeat protein</fullName>
    </submittedName>
</protein>
<proteinExistence type="predicted"/>
<feature type="domain" description="DUF4785" evidence="2">
    <location>
        <begin position="844"/>
        <end position="929"/>
    </location>
</feature>
<evidence type="ECO:0000256" key="1">
    <source>
        <dbReference type="SAM" id="MobiDB-lite"/>
    </source>
</evidence>
<dbReference type="GO" id="GO:0000272">
    <property type="term" value="P:polysaccharide catabolic process"/>
    <property type="evidence" value="ECO:0007669"/>
    <property type="project" value="InterPro"/>
</dbReference>
<dbReference type="Gene3D" id="2.60.40.3870">
    <property type="entry name" value="Uncharacterised protein PF16024, DUF4785"/>
    <property type="match status" value="1"/>
</dbReference>
<sequence length="1340" mass="145686">MTSSRRYAADRSKLFRNDRREASPGRPRQHLSVQLLEPRQMLAGDYVPTTPADWLDANNRESLLESYRPAPMVGHGEGESTTPIRSATLTVRVQDVDFNCNSSTCERDELYFNGTRLTSPGQYLTGADDQWSTVTFDVDPSLIVSGANEILIIIDVLGGGWCLEADWGQLRVTREDGSVDDYRTTNDPDLDLYQPCNGGDNRIEFEIDVYDIEVKDIMATDDVDMRGINDLVYDRATSSRQPIADNMIDSGFFGFGGGPGAFTVTPQFESVGSSFPNETFKVEYAYSIVGSAQTGNGQFSITPSDLTEDISIKVPSSIGQYKLRLEFEIKDSDGVVVSQPQVPELDLYVTYAEPETWWDPKKEWIEAGTKWASGATTDTQVAHGVLAGIYSQSGWRYRDVGFRSGGNTSTGDWTRLTGMGGSSPTPMGNCVTFSNAWQGLTRSLGLDTDVERTYGNTSSWNPFSKASFITKPSTSVGGEISGNAHPPGATPDRWLFGMHQVGYYAGTFFDPTFGKTWTGALHDFIEWFDSGVGGTDAIGPYAVVGNQRVYDTGISPAHGWGDYLYRPNASPEFIEAQPVAADGEWIASTETDYAGHDIDGDGIYDQLVFRWDMEVDTPGTYAVTGSLSARGTRITNRATYNNSLENTVLLEAATPGTYRLDFAFSGEDIYYRAMDGNYQATFTVVSPEQSTSTFEIQAAGIDHTQFGESDIDLVSVVATGVSLDADGQFDVLRISAEVFSRTATAGAIQAKVFSLDGDFLADVGSSVELAAGNQTVVLDLESSPLLRSGIDGPYTVQVHVYDSSFVQVDRSAALTESFESADFDSEATISTDIQTEAVDTNNNSFADKLDVTLSIDVQTVGTYTVKASLYADDGTLIQTISKEETFAAGRNEITLSFDGRAIADHGSGGPYQVRYVSIGKETTFDIVEDAATTDTLMPEDFEPASTLPIDFTGVFSHALVDDNADDIVDRLVIYTQVMVGQSGSYELNGRLLDGEGGEIDFQGTTVTLDEGETVDVALSFSSQSIIDNGVDGPFVLTDLSIYPVSGSGQTAFRLDAYSTDAYIVADFQAKPHRIYPPMRITGPHSIPGDGLVTALMFKAIEDTTLAIVPIGVSSLREFAQVIDQDLQPTHEFQRGIITARVSEGEYYAIVFEPSQIDSLYYVYSSNGEDAMSANVSTNFLLHTDTNFDGITSPSDALRVINYLSLNADGGEGESPILSTRFLDVNMDGKVSPLDALTVINRIALEQGEGELTLETESSFLDEDSERCRLKDARSIVGLNEFYNSPPIDREVGRAVHQVQLPADEIDSAAPWIGQPRDDDADIQMDIALLELLVDSTSGIE</sequence>
<dbReference type="InterPro" id="IPR028994">
    <property type="entry name" value="Integrin_alpha_N"/>
</dbReference>
<feature type="compositionally biased region" description="Basic and acidic residues" evidence="1">
    <location>
        <begin position="7"/>
        <end position="23"/>
    </location>
</feature>
<accession>A0A5B9MAF7</accession>
<dbReference type="Pfam" id="PF20943">
    <property type="entry name" value="DUF4785_3rd"/>
    <property type="match status" value="1"/>
</dbReference>
<feature type="region of interest" description="Disordered" evidence="1">
    <location>
        <begin position="1"/>
        <end position="31"/>
    </location>
</feature>
<dbReference type="KEGG" id="smam:Mal15_23210"/>
<dbReference type="Proteomes" id="UP000321353">
    <property type="component" value="Chromosome"/>
</dbReference>
<evidence type="ECO:0000313" key="3">
    <source>
        <dbReference type="EMBL" id="QEF98271.1"/>
    </source>
</evidence>
<dbReference type="GO" id="GO:0004553">
    <property type="term" value="F:hydrolase activity, hydrolyzing O-glycosyl compounds"/>
    <property type="evidence" value="ECO:0007669"/>
    <property type="project" value="InterPro"/>
</dbReference>
<dbReference type="EMBL" id="CP036264">
    <property type="protein sequence ID" value="QEF98271.1"/>
    <property type="molecule type" value="Genomic_DNA"/>
</dbReference>
<dbReference type="InterPro" id="IPR002105">
    <property type="entry name" value="Dockerin_1_rpt"/>
</dbReference>